<accession>A0A6M6JNR0</accession>
<feature type="transmembrane region" description="Helical" evidence="1">
    <location>
        <begin position="42"/>
        <end position="62"/>
    </location>
</feature>
<organism evidence="2 3">
    <name type="scientific">Pseudonocardia broussonetiae</name>
    <dbReference type="NCBI Taxonomy" id="2736640"/>
    <lineage>
        <taxon>Bacteria</taxon>
        <taxon>Bacillati</taxon>
        <taxon>Actinomycetota</taxon>
        <taxon>Actinomycetes</taxon>
        <taxon>Pseudonocardiales</taxon>
        <taxon>Pseudonocardiaceae</taxon>
        <taxon>Pseudonocardia</taxon>
    </lineage>
</organism>
<keyword evidence="1" id="KW-1133">Transmembrane helix</keyword>
<keyword evidence="1" id="KW-0812">Transmembrane</keyword>
<evidence type="ECO:0000313" key="3">
    <source>
        <dbReference type="Proteomes" id="UP000505377"/>
    </source>
</evidence>
<dbReference type="KEGG" id="pbro:HOP40_27175"/>
<feature type="transmembrane region" description="Helical" evidence="1">
    <location>
        <begin position="15"/>
        <end position="36"/>
    </location>
</feature>
<feature type="transmembrane region" description="Helical" evidence="1">
    <location>
        <begin position="156"/>
        <end position="179"/>
    </location>
</feature>
<keyword evidence="1" id="KW-0472">Membrane</keyword>
<dbReference type="RefSeq" id="WP_172163817.1">
    <property type="nucleotide sequence ID" value="NZ_CP053564.1"/>
</dbReference>
<gene>
    <name evidence="2" type="ORF">HOP40_27175</name>
</gene>
<dbReference type="Proteomes" id="UP000505377">
    <property type="component" value="Chromosome"/>
</dbReference>
<keyword evidence="3" id="KW-1185">Reference proteome</keyword>
<sequence>MTAARTTRQDLLRSWALWTAGFLAFPIAGLAGRAVSGPVDDLVAAVLGGAVTGLVLGAGQYLAGRGAVRATTWIPATALGMAVGLAIGAGAVGYRTSLADLALMGVLTGVPLGIGQALALPSTLRRRWLWAVTTPVLWALGWTVTTLGGITVDEQFTIFGAYGAITFSALSGLVLHGLIHREEP</sequence>
<proteinExistence type="predicted"/>
<feature type="transmembrane region" description="Helical" evidence="1">
    <location>
        <begin position="74"/>
        <end position="95"/>
    </location>
</feature>
<protein>
    <submittedName>
        <fullName evidence="2">Uncharacterized protein</fullName>
    </submittedName>
</protein>
<feature type="transmembrane region" description="Helical" evidence="1">
    <location>
        <begin position="101"/>
        <end position="121"/>
    </location>
</feature>
<feature type="transmembrane region" description="Helical" evidence="1">
    <location>
        <begin position="128"/>
        <end position="150"/>
    </location>
</feature>
<evidence type="ECO:0000256" key="1">
    <source>
        <dbReference type="SAM" id="Phobius"/>
    </source>
</evidence>
<evidence type="ECO:0000313" key="2">
    <source>
        <dbReference type="EMBL" id="QJY49005.1"/>
    </source>
</evidence>
<dbReference type="AlphaFoldDB" id="A0A6M6JNR0"/>
<name>A0A6M6JNR0_9PSEU</name>
<reference evidence="2 3" key="1">
    <citation type="submission" date="2020-05" db="EMBL/GenBank/DDBJ databases">
        <authorList>
            <person name="Mo P."/>
        </authorList>
    </citation>
    <scope>NUCLEOTIDE SEQUENCE [LARGE SCALE GENOMIC DNA]</scope>
    <source>
        <strain evidence="2 3">Gen01</strain>
    </source>
</reference>
<dbReference type="EMBL" id="CP053564">
    <property type="protein sequence ID" value="QJY49005.1"/>
    <property type="molecule type" value="Genomic_DNA"/>
</dbReference>